<dbReference type="EMBL" id="APND01000001">
    <property type="protein sequence ID" value="MES1927780.1"/>
    <property type="molecule type" value="Genomic_DNA"/>
</dbReference>
<dbReference type="Pfam" id="PF06305">
    <property type="entry name" value="LapA_dom"/>
    <property type="match status" value="1"/>
</dbReference>
<comment type="caution">
    <text evidence="8">The sequence shown here is derived from an EMBL/GenBank/DDBJ whole genome shotgun (WGS) entry which is preliminary data.</text>
</comment>
<dbReference type="RefSeq" id="WP_353108463.1">
    <property type="nucleotide sequence ID" value="NZ_APND01000001.1"/>
</dbReference>
<feature type="transmembrane region" description="Helical" evidence="6">
    <location>
        <begin position="39"/>
        <end position="65"/>
    </location>
</feature>
<keyword evidence="2 6" id="KW-0812">Transmembrane</keyword>
<dbReference type="InterPro" id="IPR010445">
    <property type="entry name" value="LapA_dom"/>
</dbReference>
<evidence type="ECO:0000256" key="3">
    <source>
        <dbReference type="ARBA" id="ARBA00022989"/>
    </source>
</evidence>
<keyword evidence="3 6" id="KW-1133">Transmembrane helix</keyword>
<gene>
    <name evidence="8" type="ORF">SADO_00950</name>
</gene>
<evidence type="ECO:0000256" key="2">
    <source>
        <dbReference type="ARBA" id="ARBA00022692"/>
    </source>
</evidence>
<evidence type="ECO:0000256" key="6">
    <source>
        <dbReference type="SAM" id="Phobius"/>
    </source>
</evidence>
<evidence type="ECO:0000256" key="1">
    <source>
        <dbReference type="ARBA" id="ARBA00022475"/>
    </source>
</evidence>
<name>A0ABV2AWU8_9GAMM</name>
<evidence type="ECO:0000256" key="5">
    <source>
        <dbReference type="SAM" id="Coils"/>
    </source>
</evidence>
<keyword evidence="4 6" id="KW-0472">Membrane</keyword>
<evidence type="ECO:0000313" key="8">
    <source>
        <dbReference type="EMBL" id="MES1927780.1"/>
    </source>
</evidence>
<proteinExistence type="predicted"/>
<evidence type="ECO:0000259" key="7">
    <source>
        <dbReference type="Pfam" id="PF06305"/>
    </source>
</evidence>
<reference evidence="8 9" key="1">
    <citation type="submission" date="2013-03" db="EMBL/GenBank/DDBJ databases">
        <title>Salinisphaera dokdonensis CL-ES53 Genome Sequencing.</title>
        <authorList>
            <person name="Li C."/>
            <person name="Lai Q."/>
            <person name="Shao Z."/>
        </authorList>
    </citation>
    <scope>NUCLEOTIDE SEQUENCE [LARGE SCALE GENOMIC DNA]</scope>
    <source>
        <strain evidence="8 9">CL-ES53</strain>
    </source>
</reference>
<evidence type="ECO:0000256" key="4">
    <source>
        <dbReference type="ARBA" id="ARBA00023136"/>
    </source>
</evidence>
<evidence type="ECO:0000313" key="9">
    <source>
        <dbReference type="Proteomes" id="UP001460888"/>
    </source>
</evidence>
<organism evidence="8 9">
    <name type="scientific">Salinisphaera dokdonensis CL-ES53</name>
    <dbReference type="NCBI Taxonomy" id="1304272"/>
    <lineage>
        <taxon>Bacteria</taxon>
        <taxon>Pseudomonadati</taxon>
        <taxon>Pseudomonadota</taxon>
        <taxon>Gammaproteobacteria</taxon>
        <taxon>Salinisphaerales</taxon>
        <taxon>Salinisphaeraceae</taxon>
        <taxon>Salinisphaera</taxon>
    </lineage>
</organism>
<feature type="coiled-coil region" evidence="5">
    <location>
        <begin position="64"/>
        <end position="91"/>
    </location>
</feature>
<feature type="domain" description="Lipopolysaccharide assembly protein A" evidence="7">
    <location>
        <begin position="24"/>
        <end position="85"/>
    </location>
</feature>
<sequence>MLRLIRNLIVVVGLVLGVAFGFFNYDLVSIDLLWTTTEAPLVILLVIAFVLGLVIAALVCTARIAKLRGQLSSSRRRLKDAQAEISNLRSMPIHDA</sequence>
<keyword evidence="1" id="KW-1003">Cell membrane</keyword>
<protein>
    <recommendedName>
        <fullName evidence="7">Lipopolysaccharide assembly protein A domain-containing protein</fullName>
    </recommendedName>
</protein>
<keyword evidence="5" id="KW-0175">Coiled coil</keyword>
<keyword evidence="9" id="KW-1185">Reference proteome</keyword>
<dbReference type="Proteomes" id="UP001460888">
    <property type="component" value="Unassembled WGS sequence"/>
</dbReference>
<feature type="transmembrane region" description="Helical" evidence="6">
    <location>
        <begin position="7"/>
        <end position="27"/>
    </location>
</feature>
<accession>A0ABV2AWU8</accession>